<feature type="region of interest" description="Disordered" evidence="1">
    <location>
        <begin position="1"/>
        <end position="86"/>
    </location>
</feature>
<dbReference type="EMBL" id="RCML01002437">
    <property type="protein sequence ID" value="KAG2957902.1"/>
    <property type="molecule type" value="Genomic_DNA"/>
</dbReference>
<dbReference type="EMBL" id="RCMI01000034">
    <property type="protein sequence ID" value="KAG2940715.1"/>
    <property type="molecule type" value="Genomic_DNA"/>
</dbReference>
<protein>
    <submittedName>
        <fullName evidence="3">Uncharacterized protein</fullName>
    </submittedName>
</protein>
<dbReference type="Proteomes" id="UP000760860">
    <property type="component" value="Unassembled WGS sequence"/>
</dbReference>
<evidence type="ECO:0000313" key="7">
    <source>
        <dbReference type="Proteomes" id="UP000774804"/>
    </source>
</evidence>
<accession>A0A8T1LDB7</accession>
<evidence type="ECO:0000313" key="4">
    <source>
        <dbReference type="EMBL" id="KAG2950810.1"/>
    </source>
</evidence>
<evidence type="ECO:0000313" key="5">
    <source>
        <dbReference type="EMBL" id="KAG2957902.1"/>
    </source>
</evidence>
<gene>
    <name evidence="2" type="ORF">PC113_g2881</name>
    <name evidence="3" type="ORF">PC115_g2365</name>
    <name evidence="4" type="ORF">PC117_g4114</name>
    <name evidence="5" type="ORF">PC118_g23791</name>
    <name evidence="6" type="ORF">PC129_g23635</name>
</gene>
<dbReference type="AlphaFoldDB" id="A0A8T1LDB7"/>
<feature type="compositionally biased region" description="Gly residues" evidence="1">
    <location>
        <begin position="32"/>
        <end position="57"/>
    </location>
</feature>
<dbReference type="Proteomes" id="UP000697107">
    <property type="component" value="Unassembled WGS sequence"/>
</dbReference>
<sequence length="130" mass="12628">MEDNRRYQLGVTASGGGGGENQSQDHLRGAVVSGGGGESGGQGPLRGAVASGGGENGGQEPLRGAVASGGGENGGQEPLRGSIVGDRPAQSVDAAVGDVMRVVAAAACAVGVIPSAPKRKRGRPKGSKKK</sequence>
<evidence type="ECO:0000313" key="2">
    <source>
        <dbReference type="EMBL" id="KAG2866352.1"/>
    </source>
</evidence>
<dbReference type="EMBL" id="RCMG01000041">
    <property type="protein sequence ID" value="KAG2866352.1"/>
    <property type="molecule type" value="Genomic_DNA"/>
</dbReference>
<evidence type="ECO:0000313" key="6">
    <source>
        <dbReference type="EMBL" id="KAG3201131.1"/>
    </source>
</evidence>
<dbReference type="Proteomes" id="UP000736787">
    <property type="component" value="Unassembled WGS sequence"/>
</dbReference>
<dbReference type="Proteomes" id="UP000735874">
    <property type="component" value="Unassembled WGS sequence"/>
</dbReference>
<name>A0A8T1LDB7_9STRA</name>
<evidence type="ECO:0000256" key="1">
    <source>
        <dbReference type="SAM" id="MobiDB-lite"/>
    </source>
</evidence>
<proteinExistence type="predicted"/>
<dbReference type="EMBL" id="RCMV01002818">
    <property type="protein sequence ID" value="KAG3201131.1"/>
    <property type="molecule type" value="Genomic_DNA"/>
</dbReference>
<comment type="caution">
    <text evidence="3">The sequence shown here is derived from an EMBL/GenBank/DDBJ whole genome shotgun (WGS) entry which is preliminary data.</text>
</comment>
<evidence type="ECO:0000313" key="3">
    <source>
        <dbReference type="EMBL" id="KAG2940715.1"/>
    </source>
</evidence>
<dbReference type="EMBL" id="RCMK01000063">
    <property type="protein sequence ID" value="KAG2950810.1"/>
    <property type="molecule type" value="Genomic_DNA"/>
</dbReference>
<organism evidence="3 7">
    <name type="scientific">Phytophthora cactorum</name>
    <dbReference type="NCBI Taxonomy" id="29920"/>
    <lineage>
        <taxon>Eukaryota</taxon>
        <taxon>Sar</taxon>
        <taxon>Stramenopiles</taxon>
        <taxon>Oomycota</taxon>
        <taxon>Peronosporomycetes</taxon>
        <taxon>Peronosporales</taxon>
        <taxon>Peronosporaceae</taxon>
        <taxon>Phytophthora</taxon>
    </lineage>
</organism>
<dbReference type="Proteomes" id="UP000774804">
    <property type="component" value="Unassembled WGS sequence"/>
</dbReference>
<reference evidence="3" key="1">
    <citation type="submission" date="2018-10" db="EMBL/GenBank/DDBJ databases">
        <title>Effector identification in a new, highly contiguous assembly of the strawberry crown rot pathogen Phytophthora cactorum.</title>
        <authorList>
            <person name="Armitage A.D."/>
            <person name="Nellist C.F."/>
            <person name="Bates H."/>
            <person name="Vickerstaff R.J."/>
            <person name="Harrison R.J."/>
        </authorList>
    </citation>
    <scope>NUCLEOTIDE SEQUENCE</scope>
    <source>
        <strain evidence="2">15-7</strain>
        <strain evidence="3">4032</strain>
        <strain evidence="4">4040</strain>
        <strain evidence="5">P415</strain>
        <strain evidence="6">P421</strain>
    </source>
</reference>